<organism evidence="1 2">
    <name type="scientific">Bathymodiolus azoricus thioautotrophic gill symbiont</name>
    <dbReference type="NCBI Taxonomy" id="235205"/>
    <lineage>
        <taxon>Bacteria</taxon>
        <taxon>Pseudomonadati</taxon>
        <taxon>Pseudomonadota</taxon>
        <taxon>Gammaproteobacteria</taxon>
        <taxon>sulfur-oxidizing symbionts</taxon>
    </lineage>
</organism>
<dbReference type="AlphaFoldDB" id="A0A1H6K3H9"/>
<gene>
    <name evidence="1" type="ORF">BAZSYMA_ACONTIG145429_0</name>
</gene>
<evidence type="ECO:0000313" key="1">
    <source>
        <dbReference type="EMBL" id="SEH69558.1"/>
    </source>
</evidence>
<protein>
    <submittedName>
        <fullName evidence="1">Uncharacterized protein</fullName>
    </submittedName>
</protein>
<proteinExistence type="predicted"/>
<sequence length="46" mass="4833">MDCGVFSIQSSISVIKSTSMFVAGSIFVTGNTSVLVDIDMGLAKQF</sequence>
<name>A0A1H6K3H9_9GAMM</name>
<dbReference type="EMBL" id="CDSC02000110">
    <property type="protein sequence ID" value="SEH69558.1"/>
    <property type="molecule type" value="Genomic_DNA"/>
</dbReference>
<evidence type="ECO:0000313" key="2">
    <source>
        <dbReference type="Proteomes" id="UP000198988"/>
    </source>
</evidence>
<dbReference type="Proteomes" id="UP000198988">
    <property type="component" value="Unassembled WGS sequence"/>
</dbReference>
<accession>A0A1H6K3H9</accession>
<reference evidence="2" key="1">
    <citation type="submission" date="2016-06" db="EMBL/GenBank/DDBJ databases">
        <authorList>
            <person name="Petersen J."/>
            <person name="Sayavedra L."/>
        </authorList>
    </citation>
    <scope>NUCLEOTIDE SEQUENCE [LARGE SCALE GENOMIC DNA]</scope>
    <source>
        <strain evidence="2">BazSymA</strain>
    </source>
</reference>